<organism evidence="11 12">
    <name type="scientific">Rotaria sordida</name>
    <dbReference type="NCBI Taxonomy" id="392033"/>
    <lineage>
        <taxon>Eukaryota</taxon>
        <taxon>Metazoa</taxon>
        <taxon>Spiralia</taxon>
        <taxon>Gnathifera</taxon>
        <taxon>Rotifera</taxon>
        <taxon>Eurotatoria</taxon>
        <taxon>Bdelloidea</taxon>
        <taxon>Philodinida</taxon>
        <taxon>Philodinidae</taxon>
        <taxon>Rotaria</taxon>
    </lineage>
</organism>
<dbReference type="PANTHER" id="PTHR11476">
    <property type="entry name" value="HISTIDYL-TRNA SYNTHETASE"/>
    <property type="match status" value="1"/>
</dbReference>
<dbReference type="InterPro" id="IPR004516">
    <property type="entry name" value="HisRS/HisZ"/>
</dbReference>
<comment type="similarity">
    <text evidence="1">Belongs to the class-II aminoacyl-tRNA synthetase family.</text>
</comment>
<feature type="binding site" evidence="9">
    <location>
        <position position="11"/>
    </location>
    <ligand>
        <name>L-histidine</name>
        <dbReference type="ChEBI" id="CHEBI:57595"/>
    </ligand>
</feature>
<dbReference type="InterPro" id="IPR033656">
    <property type="entry name" value="HisRS_anticodon"/>
</dbReference>
<dbReference type="PROSITE" id="PS50862">
    <property type="entry name" value="AA_TRNA_LIGASE_II"/>
    <property type="match status" value="1"/>
</dbReference>
<keyword evidence="3" id="KW-0436">Ligase</keyword>
<dbReference type="AlphaFoldDB" id="A0A819PYQ7"/>
<accession>A0A819PYQ7</accession>
<evidence type="ECO:0000313" key="11">
    <source>
        <dbReference type="EMBL" id="CAF4018492.1"/>
    </source>
</evidence>
<dbReference type="GO" id="GO:0005524">
    <property type="term" value="F:ATP binding"/>
    <property type="evidence" value="ECO:0007669"/>
    <property type="project" value="UniProtKB-KW"/>
</dbReference>
<proteinExistence type="inferred from homology"/>
<evidence type="ECO:0000259" key="10">
    <source>
        <dbReference type="PROSITE" id="PS50862"/>
    </source>
</evidence>
<evidence type="ECO:0000256" key="2">
    <source>
        <dbReference type="ARBA" id="ARBA00012815"/>
    </source>
</evidence>
<dbReference type="InterPro" id="IPR004154">
    <property type="entry name" value="Anticodon-bd"/>
</dbReference>
<evidence type="ECO:0000256" key="9">
    <source>
        <dbReference type="PIRSR" id="PIRSR001549-1"/>
    </source>
</evidence>
<keyword evidence="7" id="KW-0030">Aminoacyl-tRNA synthetase</keyword>
<dbReference type="FunFam" id="3.40.50.800:FF:000008">
    <property type="entry name" value="histidine--tRNA ligase, cytoplasmic isoform X1"/>
    <property type="match status" value="1"/>
</dbReference>
<comment type="catalytic activity">
    <reaction evidence="8">
        <text>tRNA(His) + L-histidine + ATP = L-histidyl-tRNA(His) + AMP + diphosphate + H(+)</text>
        <dbReference type="Rhea" id="RHEA:17313"/>
        <dbReference type="Rhea" id="RHEA-COMP:9665"/>
        <dbReference type="Rhea" id="RHEA-COMP:9689"/>
        <dbReference type="ChEBI" id="CHEBI:15378"/>
        <dbReference type="ChEBI" id="CHEBI:30616"/>
        <dbReference type="ChEBI" id="CHEBI:33019"/>
        <dbReference type="ChEBI" id="CHEBI:57595"/>
        <dbReference type="ChEBI" id="CHEBI:78442"/>
        <dbReference type="ChEBI" id="CHEBI:78527"/>
        <dbReference type="ChEBI" id="CHEBI:456215"/>
        <dbReference type="EC" id="6.1.1.21"/>
    </reaction>
</comment>
<dbReference type="GO" id="GO:0006427">
    <property type="term" value="P:histidyl-tRNA aminoacylation"/>
    <property type="evidence" value="ECO:0007669"/>
    <property type="project" value="TreeGrafter"/>
</dbReference>
<evidence type="ECO:0000256" key="1">
    <source>
        <dbReference type="ARBA" id="ARBA00008226"/>
    </source>
</evidence>
<gene>
    <name evidence="11" type="ORF">OTI717_LOCUS29960</name>
</gene>
<dbReference type="EC" id="6.1.1.21" evidence="2"/>
<dbReference type="Pfam" id="PF03129">
    <property type="entry name" value="HGTP_anticodon"/>
    <property type="match status" value="1"/>
</dbReference>
<feature type="binding site" evidence="9">
    <location>
        <position position="31"/>
    </location>
    <ligand>
        <name>L-histidine</name>
        <dbReference type="ChEBI" id="CHEBI:57595"/>
    </ligand>
</feature>
<evidence type="ECO:0000256" key="5">
    <source>
        <dbReference type="ARBA" id="ARBA00022840"/>
    </source>
</evidence>
<dbReference type="Pfam" id="PF13393">
    <property type="entry name" value="tRNA-synt_His"/>
    <property type="match status" value="1"/>
</dbReference>
<dbReference type="PIRSF" id="PIRSF001549">
    <property type="entry name" value="His-tRNA_synth"/>
    <property type="match status" value="1"/>
</dbReference>
<name>A0A819PYQ7_9BILA</name>
<dbReference type="PANTHER" id="PTHR11476:SF7">
    <property type="entry name" value="HISTIDINE--TRNA LIGASE"/>
    <property type="match status" value="1"/>
</dbReference>
<evidence type="ECO:0000256" key="8">
    <source>
        <dbReference type="ARBA" id="ARBA00047639"/>
    </source>
</evidence>
<protein>
    <recommendedName>
        <fullName evidence="2">histidine--tRNA ligase</fullName>
        <ecNumber evidence="2">6.1.1.21</ecNumber>
    </recommendedName>
</protein>
<dbReference type="Gene3D" id="3.40.50.800">
    <property type="entry name" value="Anticodon-binding domain"/>
    <property type="match status" value="1"/>
</dbReference>
<evidence type="ECO:0000256" key="6">
    <source>
        <dbReference type="ARBA" id="ARBA00022917"/>
    </source>
</evidence>
<dbReference type="InterPro" id="IPR041715">
    <property type="entry name" value="HisRS-like_core"/>
</dbReference>
<dbReference type="Gene3D" id="3.30.930.10">
    <property type="entry name" value="Bira Bifunctional Protein, Domain 2"/>
    <property type="match status" value="2"/>
</dbReference>
<dbReference type="SUPFAM" id="SSF55681">
    <property type="entry name" value="Class II aaRS and biotin synthetases"/>
    <property type="match status" value="1"/>
</dbReference>
<keyword evidence="5" id="KW-0067">ATP-binding</keyword>
<dbReference type="GO" id="GO:0003723">
    <property type="term" value="F:RNA binding"/>
    <property type="evidence" value="ECO:0007669"/>
    <property type="project" value="TreeGrafter"/>
</dbReference>
<reference evidence="11" key="1">
    <citation type="submission" date="2021-02" db="EMBL/GenBank/DDBJ databases">
        <authorList>
            <person name="Nowell W R."/>
        </authorList>
    </citation>
    <scope>NUCLEOTIDE SEQUENCE</scope>
</reference>
<dbReference type="SUPFAM" id="SSF52954">
    <property type="entry name" value="Class II aaRS ABD-related"/>
    <property type="match status" value="1"/>
</dbReference>
<evidence type="ECO:0000256" key="7">
    <source>
        <dbReference type="ARBA" id="ARBA00023146"/>
    </source>
</evidence>
<dbReference type="CDD" id="cd00859">
    <property type="entry name" value="HisRS_anticodon"/>
    <property type="match status" value="1"/>
</dbReference>
<feature type="domain" description="Aminoacyl-transfer RNA synthetases class-II family profile" evidence="10">
    <location>
        <begin position="1"/>
        <end position="218"/>
    </location>
</feature>
<feature type="binding site" evidence="9">
    <location>
        <position position="27"/>
    </location>
    <ligand>
        <name>L-histidine</name>
        <dbReference type="ChEBI" id="CHEBI:57595"/>
    </ligand>
</feature>
<dbReference type="GO" id="GO:0032543">
    <property type="term" value="P:mitochondrial translation"/>
    <property type="evidence" value="ECO:0007669"/>
    <property type="project" value="TreeGrafter"/>
</dbReference>
<dbReference type="InterPro" id="IPR006195">
    <property type="entry name" value="aa-tRNA-synth_II"/>
</dbReference>
<dbReference type="InterPro" id="IPR045864">
    <property type="entry name" value="aa-tRNA-synth_II/BPL/LPL"/>
</dbReference>
<feature type="binding site" evidence="9">
    <location>
        <begin position="157"/>
        <end position="158"/>
    </location>
    <ligand>
        <name>L-histidine</name>
        <dbReference type="ChEBI" id="CHEBI:57595"/>
    </ligand>
</feature>
<sequence>MKRYHIGKVYRRDNPKMKRGRYREFYQCDFDIAGDFDPMVPDAECIKIVVEILDKLDLGQYKIYTPWHVVRNEMINEKGLTPEVADKIWSYVQMHGNVDSIDKLRTDVQLMAVKSANEENLAGEALDGLKVLFRYLTLYGIMDKIIFDLKLARGLDYYTGVIFEAVLTKYQYDPQSGDDQIAVGSVAGGGRYDELVCKIDPRKRTVPCIGGSVGVERIFSIKEHQMIESQIQIKTIETEVYVASAQKNLIEERMKLCNYLWANSFKAEMALKRNPRLLDQLQYCEKNQIELCVIIGSAELEAGIIKIRDVETREEFEIPRAQLVEQLRVHLTRVRQRIQES</sequence>
<evidence type="ECO:0000256" key="4">
    <source>
        <dbReference type="ARBA" id="ARBA00022741"/>
    </source>
</evidence>
<dbReference type="InterPro" id="IPR036621">
    <property type="entry name" value="Anticodon-bd_dom_sf"/>
</dbReference>
<comment type="caution">
    <text evidence="11">The sequence shown here is derived from an EMBL/GenBank/DDBJ whole genome shotgun (WGS) entry which is preliminary data.</text>
</comment>
<evidence type="ECO:0000313" key="12">
    <source>
        <dbReference type="Proteomes" id="UP000663823"/>
    </source>
</evidence>
<evidence type="ECO:0000256" key="3">
    <source>
        <dbReference type="ARBA" id="ARBA00022598"/>
    </source>
</evidence>
<dbReference type="GO" id="GO:0004821">
    <property type="term" value="F:histidine-tRNA ligase activity"/>
    <property type="evidence" value="ECO:0007669"/>
    <property type="project" value="UniProtKB-EC"/>
</dbReference>
<keyword evidence="4" id="KW-0547">Nucleotide-binding</keyword>
<dbReference type="Proteomes" id="UP000663823">
    <property type="component" value="Unassembled WGS sequence"/>
</dbReference>
<dbReference type="GO" id="GO:0005829">
    <property type="term" value="C:cytosol"/>
    <property type="evidence" value="ECO:0007669"/>
    <property type="project" value="TreeGrafter"/>
</dbReference>
<keyword evidence="6" id="KW-0648">Protein biosynthesis</keyword>
<dbReference type="CDD" id="cd00773">
    <property type="entry name" value="HisRS-like_core"/>
    <property type="match status" value="1"/>
</dbReference>
<dbReference type="EMBL" id="CAJOAX010007796">
    <property type="protein sequence ID" value="CAF4018492.1"/>
    <property type="molecule type" value="Genomic_DNA"/>
</dbReference>
<dbReference type="GO" id="GO:0005739">
    <property type="term" value="C:mitochondrion"/>
    <property type="evidence" value="ECO:0007669"/>
    <property type="project" value="TreeGrafter"/>
</dbReference>
<feature type="binding site" evidence="9">
    <location>
        <position position="153"/>
    </location>
    <ligand>
        <name>L-histidine</name>
        <dbReference type="ChEBI" id="CHEBI:57595"/>
    </ligand>
</feature>